<dbReference type="Proteomes" id="UP000009183">
    <property type="component" value="Chromosome 11"/>
</dbReference>
<keyword evidence="1" id="KW-0472">Membrane</keyword>
<accession>D7U1K8</accession>
<gene>
    <name evidence="2" type="ordered locus">VIT_11s0037g01340</name>
</gene>
<name>D7U1K8_VITVI</name>
<dbReference type="EMBL" id="FN596499">
    <property type="protein sequence ID" value="CBI36624.3"/>
    <property type="molecule type" value="Genomic_DNA"/>
</dbReference>
<evidence type="ECO:0000256" key="1">
    <source>
        <dbReference type="SAM" id="Phobius"/>
    </source>
</evidence>
<proteinExistence type="predicted"/>
<dbReference type="eggNOG" id="KOG4845">
    <property type="taxonomic scope" value="Eukaryota"/>
</dbReference>
<organism evidence="2 3">
    <name type="scientific">Vitis vinifera</name>
    <name type="common">Grape</name>
    <dbReference type="NCBI Taxonomy" id="29760"/>
    <lineage>
        <taxon>Eukaryota</taxon>
        <taxon>Viridiplantae</taxon>
        <taxon>Streptophyta</taxon>
        <taxon>Embryophyta</taxon>
        <taxon>Tracheophyta</taxon>
        <taxon>Spermatophyta</taxon>
        <taxon>Magnoliopsida</taxon>
        <taxon>eudicotyledons</taxon>
        <taxon>Gunneridae</taxon>
        <taxon>Pentapetalae</taxon>
        <taxon>rosids</taxon>
        <taxon>Vitales</taxon>
        <taxon>Vitaceae</taxon>
        <taxon>Viteae</taxon>
        <taxon>Vitis</taxon>
    </lineage>
</organism>
<reference evidence="3" key="1">
    <citation type="journal article" date="2007" name="Nature">
        <title>The grapevine genome sequence suggests ancestral hexaploidization in major angiosperm phyla.</title>
        <authorList>
            <consortium name="The French-Italian Public Consortium for Grapevine Genome Characterization."/>
            <person name="Jaillon O."/>
            <person name="Aury J.-M."/>
            <person name="Noel B."/>
            <person name="Policriti A."/>
            <person name="Clepet C."/>
            <person name="Casagrande A."/>
            <person name="Choisne N."/>
            <person name="Aubourg S."/>
            <person name="Vitulo N."/>
            <person name="Jubin C."/>
            <person name="Vezzi A."/>
            <person name="Legeai F."/>
            <person name="Hugueney P."/>
            <person name="Dasilva C."/>
            <person name="Horner D."/>
            <person name="Mica E."/>
            <person name="Jublot D."/>
            <person name="Poulain J."/>
            <person name="Bruyere C."/>
            <person name="Billault A."/>
            <person name="Segurens B."/>
            <person name="Gouyvenoux M."/>
            <person name="Ugarte E."/>
            <person name="Cattonaro F."/>
            <person name="Anthouard V."/>
            <person name="Vico V."/>
            <person name="Del Fabbro C."/>
            <person name="Alaux M."/>
            <person name="Di Gaspero G."/>
            <person name="Dumas V."/>
            <person name="Felice N."/>
            <person name="Paillard S."/>
            <person name="Juman I."/>
            <person name="Moroldo M."/>
            <person name="Scalabrin S."/>
            <person name="Canaguier A."/>
            <person name="Le Clainche I."/>
            <person name="Malacrida G."/>
            <person name="Durand E."/>
            <person name="Pesole G."/>
            <person name="Laucou V."/>
            <person name="Chatelet P."/>
            <person name="Merdinoglu D."/>
            <person name="Delledonne M."/>
            <person name="Pezzotti M."/>
            <person name="Lecharny A."/>
            <person name="Scarpelli C."/>
            <person name="Artiguenave F."/>
            <person name="Pe M.E."/>
            <person name="Valle G."/>
            <person name="Morgante M."/>
            <person name="Caboche M."/>
            <person name="Adam-Blondon A.-F."/>
            <person name="Weissenbach J."/>
            <person name="Quetier F."/>
            <person name="Wincker P."/>
        </authorList>
    </citation>
    <scope>NUCLEOTIDE SEQUENCE [LARGE SCALE GENOMIC DNA]</scope>
    <source>
        <strain evidence="3">cv. Pinot noir / PN40024</strain>
    </source>
</reference>
<evidence type="ECO:0000313" key="2">
    <source>
        <dbReference type="EMBL" id="CBI36624.3"/>
    </source>
</evidence>
<keyword evidence="1" id="KW-0812">Transmembrane</keyword>
<dbReference type="HOGENOM" id="CLU_3352084_0_0_1"/>
<dbReference type="PaxDb" id="29760-VIT_11s0037g01340.t01"/>
<dbReference type="InParanoid" id="D7U1K8"/>
<protein>
    <submittedName>
        <fullName evidence="2">Uncharacterized protein</fullName>
    </submittedName>
</protein>
<keyword evidence="3" id="KW-1185">Reference proteome</keyword>
<sequence length="45" mass="5749">MCCLDIFFMFFLPHRGNKITRWYNIFIYILELLLSTYLFYYHFQL</sequence>
<evidence type="ECO:0000313" key="3">
    <source>
        <dbReference type="Proteomes" id="UP000009183"/>
    </source>
</evidence>
<dbReference type="AlphaFoldDB" id="D7U1K8"/>
<keyword evidence="1" id="KW-1133">Transmembrane helix</keyword>
<dbReference type="STRING" id="29760.D7U1K8"/>
<feature type="transmembrane region" description="Helical" evidence="1">
    <location>
        <begin position="21"/>
        <end position="43"/>
    </location>
</feature>